<evidence type="ECO:0000313" key="2">
    <source>
        <dbReference type="Proteomes" id="UP000306409"/>
    </source>
</evidence>
<sequence>MLSDGEKIVLGSGSLYCMEFTGTLPENDEIEVEANQLGCIQGGASLEYKPKYYEAKDDMGKVSKVIITEEEATLKSGIMTWCGKTLLKLCSTARVTEEAGVRTVKIGGTSNDNGKKYVIHFVHKDAVDGDIRVTIVGQNQAGFTLAFKKDKETVIDAEFKAQPQDNEGTLIKYTEDIPEVSEV</sequence>
<keyword evidence="2" id="KW-1185">Reference proteome</keyword>
<dbReference type="RefSeq" id="WP_137698752.1">
    <property type="nucleotide sequence ID" value="NZ_CP061336.1"/>
</dbReference>
<organism evidence="1 2">
    <name type="scientific">Ruminiclostridium herbifermentans</name>
    <dbReference type="NCBI Taxonomy" id="2488810"/>
    <lineage>
        <taxon>Bacteria</taxon>
        <taxon>Bacillati</taxon>
        <taxon>Bacillota</taxon>
        <taxon>Clostridia</taxon>
        <taxon>Eubacteriales</taxon>
        <taxon>Oscillospiraceae</taxon>
        <taxon>Ruminiclostridium</taxon>
    </lineage>
</organism>
<dbReference type="OrthoDB" id="2853096at2"/>
<name>A0A4U7J9F6_9FIRM</name>
<proteinExistence type="predicted"/>
<dbReference type="EMBL" id="CP061336">
    <property type="protein sequence ID" value="QNU66917.1"/>
    <property type="molecule type" value="Genomic_DNA"/>
</dbReference>
<accession>A0A4U7J9F6</accession>
<gene>
    <name evidence="1" type="ORF">EHE19_019165</name>
</gene>
<protein>
    <submittedName>
        <fullName evidence="1">Uncharacterized protein</fullName>
    </submittedName>
</protein>
<evidence type="ECO:0000313" key="1">
    <source>
        <dbReference type="EMBL" id="QNU66917.1"/>
    </source>
</evidence>
<dbReference type="Proteomes" id="UP000306409">
    <property type="component" value="Chromosome"/>
</dbReference>
<dbReference type="AlphaFoldDB" id="A0A4U7J9F6"/>
<reference evidence="1 2" key="1">
    <citation type="submission" date="2020-09" db="EMBL/GenBank/DDBJ databases">
        <title>Characterization and genome sequencing of Ruminiclostridium sp. nov. MA18.</title>
        <authorList>
            <person name="Rettenmaier R."/>
            <person name="Kowollik M.-L."/>
            <person name="Liebl W."/>
            <person name="Zverlov V."/>
        </authorList>
    </citation>
    <scope>NUCLEOTIDE SEQUENCE [LARGE SCALE GENOMIC DNA]</scope>
    <source>
        <strain evidence="1 2">MA18</strain>
    </source>
</reference>
<dbReference type="KEGG" id="rher:EHE19_019165"/>